<feature type="domain" description="DUF6821" evidence="3">
    <location>
        <begin position="248"/>
        <end position="314"/>
    </location>
</feature>
<dbReference type="EMBL" id="QEFC01002089">
    <property type="protein sequence ID" value="KAE9454930.1"/>
    <property type="molecule type" value="Genomic_DNA"/>
</dbReference>
<sequence>MEGDAGGEFQDWEVLHSTNSSSDEANSITSSDSVEITMTRVLEEGLDVDVDGGSQGMIQPDYFSPDSGTKYASKEEGSVESDTPSWIDPESETPDLAKESGQFWPDSGSDRSEDHKFSEFDGKQEFGFVGNAGKQAGFEGIGEIGTGGEDLGRFWSDSGGIVPNSMEFDSLEQNIDVGIGGKANSGEGSEILAEESRGDGGDVNSGDKESVAIGAVNKSGEGEKRSVVWWKVPFEFLKFCAFRVSSPVWTLSVAAAVMGFVMLGRRLYKMKRKSQSLQLKVTMDDKKVSQFMTRAARLNEAFSVVKRVPVVRPALPAAGVTPWPVMSLR</sequence>
<feature type="compositionally biased region" description="Polar residues" evidence="1">
    <location>
        <begin position="16"/>
        <end position="34"/>
    </location>
</feature>
<dbReference type="InterPro" id="IPR045883">
    <property type="entry name" value="At4g13530-like"/>
</dbReference>
<comment type="caution">
    <text evidence="4">The sequence shown here is derived from an EMBL/GenBank/DDBJ whole genome shotgun (WGS) entry which is preliminary data.</text>
</comment>
<proteinExistence type="predicted"/>
<feature type="region of interest" description="Disordered" evidence="1">
    <location>
        <begin position="47"/>
        <end position="116"/>
    </location>
</feature>
<feature type="region of interest" description="Disordered" evidence="1">
    <location>
        <begin position="1"/>
        <end position="34"/>
    </location>
</feature>
<reference evidence="4 5" key="1">
    <citation type="journal article" date="2019" name="Genome Biol. Evol.">
        <title>The Rhododendron genome and chromosomal organization provide insight into shared whole-genome duplications across the heath family (Ericaceae).</title>
        <authorList>
            <person name="Soza V.L."/>
            <person name="Lindsley D."/>
            <person name="Waalkes A."/>
            <person name="Ramage E."/>
            <person name="Patwardhan R.P."/>
            <person name="Burton J.N."/>
            <person name="Adey A."/>
            <person name="Kumar A."/>
            <person name="Qiu R."/>
            <person name="Shendure J."/>
            <person name="Hall B."/>
        </authorList>
    </citation>
    <scope>NUCLEOTIDE SEQUENCE [LARGE SCALE GENOMIC DNA]</scope>
    <source>
        <strain evidence="4">RSF 1966-606</strain>
    </source>
</reference>
<accession>A0A6A4L9F6</accession>
<keyword evidence="2" id="KW-1133">Transmembrane helix</keyword>
<evidence type="ECO:0000256" key="1">
    <source>
        <dbReference type="SAM" id="MobiDB-lite"/>
    </source>
</evidence>
<gene>
    <name evidence="4" type="ORF">C3L33_13168</name>
</gene>
<keyword evidence="5" id="KW-1185">Reference proteome</keyword>
<evidence type="ECO:0000259" key="3">
    <source>
        <dbReference type="Pfam" id="PF20705"/>
    </source>
</evidence>
<evidence type="ECO:0000313" key="4">
    <source>
        <dbReference type="EMBL" id="KAE9454930.1"/>
    </source>
</evidence>
<protein>
    <recommendedName>
        <fullName evidence="3">DUF6821 domain-containing protein</fullName>
    </recommendedName>
</protein>
<evidence type="ECO:0000256" key="2">
    <source>
        <dbReference type="SAM" id="Phobius"/>
    </source>
</evidence>
<organism evidence="4 5">
    <name type="scientific">Rhododendron williamsianum</name>
    <dbReference type="NCBI Taxonomy" id="262921"/>
    <lineage>
        <taxon>Eukaryota</taxon>
        <taxon>Viridiplantae</taxon>
        <taxon>Streptophyta</taxon>
        <taxon>Embryophyta</taxon>
        <taxon>Tracheophyta</taxon>
        <taxon>Spermatophyta</taxon>
        <taxon>Magnoliopsida</taxon>
        <taxon>eudicotyledons</taxon>
        <taxon>Gunneridae</taxon>
        <taxon>Pentapetalae</taxon>
        <taxon>asterids</taxon>
        <taxon>Ericales</taxon>
        <taxon>Ericaceae</taxon>
        <taxon>Ericoideae</taxon>
        <taxon>Rhodoreae</taxon>
        <taxon>Rhododendron</taxon>
    </lineage>
</organism>
<feature type="transmembrane region" description="Helical" evidence="2">
    <location>
        <begin position="248"/>
        <end position="268"/>
    </location>
</feature>
<dbReference type="AlphaFoldDB" id="A0A6A4L9F6"/>
<dbReference type="Pfam" id="PF20705">
    <property type="entry name" value="DUF6821"/>
    <property type="match status" value="1"/>
</dbReference>
<dbReference type="PANTHER" id="PTHR33646:SF6">
    <property type="entry name" value="TRANSMEMBRANE PROTEIN"/>
    <property type="match status" value="1"/>
</dbReference>
<dbReference type="OrthoDB" id="1931521at2759"/>
<keyword evidence="2" id="KW-0472">Membrane</keyword>
<name>A0A6A4L9F6_9ERIC</name>
<keyword evidence="2" id="KW-0812">Transmembrane</keyword>
<dbReference type="PANTHER" id="PTHR33646">
    <property type="entry name" value="GB|AAF00631.1"/>
    <property type="match status" value="1"/>
</dbReference>
<dbReference type="InterPro" id="IPR049224">
    <property type="entry name" value="DUF6821"/>
</dbReference>
<feature type="non-terminal residue" evidence="4">
    <location>
        <position position="1"/>
    </location>
</feature>
<dbReference type="Proteomes" id="UP000428333">
    <property type="component" value="Linkage Group LG08"/>
</dbReference>
<evidence type="ECO:0000313" key="5">
    <source>
        <dbReference type="Proteomes" id="UP000428333"/>
    </source>
</evidence>